<feature type="non-terminal residue" evidence="3">
    <location>
        <position position="754"/>
    </location>
</feature>
<dbReference type="EMBL" id="CALNXI010000219">
    <property type="protein sequence ID" value="CAH3022446.1"/>
    <property type="molecule type" value="Genomic_DNA"/>
</dbReference>
<evidence type="ECO:0000313" key="4">
    <source>
        <dbReference type="Proteomes" id="UP001159427"/>
    </source>
</evidence>
<keyword evidence="2" id="KW-0732">Signal</keyword>
<reference evidence="3 4" key="1">
    <citation type="submission" date="2022-05" db="EMBL/GenBank/DDBJ databases">
        <authorList>
            <consortium name="Genoscope - CEA"/>
            <person name="William W."/>
        </authorList>
    </citation>
    <scope>NUCLEOTIDE SEQUENCE [LARGE SCALE GENOMIC DNA]</scope>
</reference>
<sequence>MKFLGCCHFLLLFIPFASLETFSSSSSSEPSSGFQETFEKRCPPGLWCGKKRQVTEEETKAKQQVNVFEKRCPPGLWCGRKREAKDLSSSKSTERVKVDNMAYQFEKRCPPGLWCGKKREVSDQNLNNAPTTEDINRQTRIKTFEKRCPPGLWCGKKREVADVVSNRKSTETGDVNNMAGRFEKRCPPGLWCGKKREVSDQILKNAEHTEDMNEQTPIKSFEKRCPPGLWCGNETIYEEKRLADYEDTKGKSWSQAFLAGRWKLGIRIVGRPKPHMFCEEGLGKIKFRAFPEQVGPRILSLERKQLVLEMSVVLSCAMAAYITGMSMLILSVLQFGETRKVDSGEFKIQKDFVPPPGNRGSGENSNLIQRMESAACLKGIRPHRKCVQEEVEKSLDANNPHGYLENVNIRNTIQVKTFKQGHFQAGAPSKKKSPAIHPGGSNQIWRKKVQKSPCSAENRGCEWREDSQVTYRCPFGLWCPKSKNNEAVTNQEKIRLIADTSSLSRREQATSIATRNQAIHNNGVNRAKVKKETTSIDGFLKRAREFCTQGVGCMKSKANDAEASTKLNENQVEAKCPIGLWCLNKRELGYESSLTLEKCPPGLWCKRNNNMITRSEEPKRVNQQARKEACPRGLHCSFQREAGFEKLSHCPPGLWCKREEVKRENSKESRRKVGYESSVTMLNCPPGRWCKKDMTVTNDDTTESICPSGYECSSKRLAHYKNSDECPPGLWCKRRTAVGADRIINKYCSTGPWC</sequence>
<proteinExistence type="predicted"/>
<evidence type="ECO:0000256" key="2">
    <source>
        <dbReference type="SAM" id="SignalP"/>
    </source>
</evidence>
<keyword evidence="4" id="KW-1185">Reference proteome</keyword>
<name>A0ABN8M2E9_9CNID</name>
<feature type="signal peptide" evidence="2">
    <location>
        <begin position="1"/>
        <end position="19"/>
    </location>
</feature>
<dbReference type="Proteomes" id="UP001159427">
    <property type="component" value="Unassembled WGS sequence"/>
</dbReference>
<evidence type="ECO:0000256" key="1">
    <source>
        <dbReference type="SAM" id="MobiDB-lite"/>
    </source>
</evidence>
<comment type="caution">
    <text evidence="3">The sequence shown here is derived from an EMBL/GenBank/DDBJ whole genome shotgun (WGS) entry which is preliminary data.</text>
</comment>
<organism evidence="3 4">
    <name type="scientific">Porites evermanni</name>
    <dbReference type="NCBI Taxonomy" id="104178"/>
    <lineage>
        <taxon>Eukaryota</taxon>
        <taxon>Metazoa</taxon>
        <taxon>Cnidaria</taxon>
        <taxon>Anthozoa</taxon>
        <taxon>Hexacorallia</taxon>
        <taxon>Scleractinia</taxon>
        <taxon>Fungiina</taxon>
        <taxon>Poritidae</taxon>
        <taxon>Porites</taxon>
    </lineage>
</organism>
<evidence type="ECO:0000313" key="3">
    <source>
        <dbReference type="EMBL" id="CAH3022446.1"/>
    </source>
</evidence>
<gene>
    <name evidence="3" type="ORF">PEVE_00015413</name>
</gene>
<protein>
    <submittedName>
        <fullName evidence="3">Uncharacterized protein</fullName>
    </submittedName>
</protein>
<accession>A0ABN8M2E9</accession>
<feature type="region of interest" description="Disordered" evidence="1">
    <location>
        <begin position="424"/>
        <end position="449"/>
    </location>
</feature>
<feature type="chain" id="PRO_5047085670" evidence="2">
    <location>
        <begin position="20"/>
        <end position="754"/>
    </location>
</feature>